<sequence length="388" mass="43741">MLGSSSLLGGWRRNTPHCDTLKGDRHHFRTPYGHNPPETRTTSDSWGDPFKLKDQTEHFDDVHADRPGTYTVESCSFADYTSLKTVERPDDVRVEFCRQHCGHEQEPALLTMDAKSEAYIISLLKEGFKTDRTLKKVRETSKGKEGTQTQIYYTTSRDIRNNLDSARIHNVDVESAAIRVRESNPDDGIKLYTPPVNETGESKEAAMHIPHNTIHWTKDEKDVSEPPRANTKLKYASLLTFLRENGICYPDTNMLDKNRDLLQRIEATYAAVLGNLLCPAKGPRDGIQDHLTGVATDTEEILSKSTLAKSIECGSAAKKQRLASRPELPLKSVTFPTQLFVSFKLWAPPTETPLSRLLIGFTSMLRSRELIDFLPFTQGRGACTRVDY</sequence>
<accession>A0ABR1ERF0</accession>
<evidence type="ECO:0000256" key="1">
    <source>
        <dbReference type="SAM" id="MobiDB-lite"/>
    </source>
</evidence>
<keyword evidence="3" id="KW-1185">Reference proteome</keyword>
<organism evidence="2 3">
    <name type="scientific">Necator americanus</name>
    <name type="common">Human hookworm</name>
    <dbReference type="NCBI Taxonomy" id="51031"/>
    <lineage>
        <taxon>Eukaryota</taxon>
        <taxon>Metazoa</taxon>
        <taxon>Ecdysozoa</taxon>
        <taxon>Nematoda</taxon>
        <taxon>Chromadorea</taxon>
        <taxon>Rhabditida</taxon>
        <taxon>Rhabditina</taxon>
        <taxon>Rhabditomorpha</taxon>
        <taxon>Strongyloidea</taxon>
        <taxon>Ancylostomatidae</taxon>
        <taxon>Bunostominae</taxon>
        <taxon>Necator</taxon>
    </lineage>
</organism>
<evidence type="ECO:0000313" key="3">
    <source>
        <dbReference type="Proteomes" id="UP001303046"/>
    </source>
</evidence>
<dbReference type="Proteomes" id="UP001303046">
    <property type="component" value="Unassembled WGS sequence"/>
</dbReference>
<evidence type="ECO:0000313" key="2">
    <source>
        <dbReference type="EMBL" id="KAK6765215.1"/>
    </source>
</evidence>
<protein>
    <submittedName>
        <fullName evidence="2">Uncharacterized protein</fullName>
    </submittedName>
</protein>
<feature type="region of interest" description="Disordered" evidence="1">
    <location>
        <begin position="20"/>
        <end position="46"/>
    </location>
</feature>
<gene>
    <name evidence="2" type="primary">Necator_chrX.g25401</name>
    <name evidence="2" type="ORF">RB195_025235</name>
</gene>
<dbReference type="EMBL" id="JAVFWL010000006">
    <property type="protein sequence ID" value="KAK6765215.1"/>
    <property type="molecule type" value="Genomic_DNA"/>
</dbReference>
<comment type="caution">
    <text evidence="2">The sequence shown here is derived from an EMBL/GenBank/DDBJ whole genome shotgun (WGS) entry which is preliminary data.</text>
</comment>
<name>A0ABR1ERF0_NECAM</name>
<reference evidence="2 3" key="1">
    <citation type="submission" date="2023-08" db="EMBL/GenBank/DDBJ databases">
        <title>A Necator americanus chromosomal reference genome.</title>
        <authorList>
            <person name="Ilik V."/>
            <person name="Petrzelkova K.J."/>
            <person name="Pardy F."/>
            <person name="Fuh T."/>
            <person name="Niatou-Singa F.S."/>
            <person name="Gouil Q."/>
            <person name="Baker L."/>
            <person name="Ritchie M.E."/>
            <person name="Jex A.R."/>
            <person name="Gazzola D."/>
            <person name="Li H."/>
            <person name="Toshio Fujiwara R."/>
            <person name="Zhan B."/>
            <person name="Aroian R.V."/>
            <person name="Pafco B."/>
            <person name="Schwarz E.M."/>
        </authorList>
    </citation>
    <scope>NUCLEOTIDE SEQUENCE [LARGE SCALE GENOMIC DNA]</scope>
    <source>
        <strain evidence="2 3">Aroian</strain>
        <tissue evidence="2">Whole animal</tissue>
    </source>
</reference>
<proteinExistence type="predicted"/>